<protein>
    <submittedName>
        <fullName evidence="4">Penicillin binding protein PBP4B</fullName>
    </submittedName>
</protein>
<dbReference type="InterPro" id="IPR012338">
    <property type="entry name" value="Beta-lactam/transpept-like"/>
</dbReference>
<evidence type="ECO:0000313" key="5">
    <source>
        <dbReference type="Proteomes" id="UP000824065"/>
    </source>
</evidence>
<name>A0A9D2JNU6_9FIRM</name>
<accession>A0A9D2JNU6</accession>
<feature type="chain" id="PRO_5038983817" evidence="2">
    <location>
        <begin position="32"/>
        <end position="697"/>
    </location>
</feature>
<dbReference type="PANTHER" id="PTHR43283:SF11">
    <property type="entry name" value="BETA-LACTAMASE-RELATED DOMAIN-CONTAINING PROTEIN"/>
    <property type="match status" value="1"/>
</dbReference>
<dbReference type="PANTHER" id="PTHR43283">
    <property type="entry name" value="BETA-LACTAMASE-RELATED"/>
    <property type="match status" value="1"/>
</dbReference>
<dbReference type="Gene3D" id="3.40.710.10">
    <property type="entry name" value="DD-peptidase/beta-lactamase superfamily"/>
    <property type="match status" value="1"/>
</dbReference>
<gene>
    <name evidence="4" type="primary">pbp4b</name>
    <name evidence="4" type="ORF">H9725_10045</name>
</gene>
<evidence type="ECO:0000256" key="1">
    <source>
        <dbReference type="ARBA" id="ARBA00022801"/>
    </source>
</evidence>
<dbReference type="EMBL" id="DXBJ01000077">
    <property type="protein sequence ID" value="HIZ58888.1"/>
    <property type="molecule type" value="Genomic_DNA"/>
</dbReference>
<proteinExistence type="predicted"/>
<dbReference type="InterPro" id="IPR019546">
    <property type="entry name" value="TAT_signal_bac_arc"/>
</dbReference>
<evidence type="ECO:0000313" key="4">
    <source>
        <dbReference type="EMBL" id="HIZ58888.1"/>
    </source>
</evidence>
<dbReference type="Pfam" id="PF00144">
    <property type="entry name" value="Beta-lactamase"/>
    <property type="match status" value="1"/>
</dbReference>
<dbReference type="AlphaFoldDB" id="A0A9D2JNU6"/>
<reference evidence="4" key="1">
    <citation type="journal article" date="2021" name="PeerJ">
        <title>Extensive microbial diversity within the chicken gut microbiome revealed by metagenomics and culture.</title>
        <authorList>
            <person name="Gilroy R."/>
            <person name="Ravi A."/>
            <person name="Getino M."/>
            <person name="Pursley I."/>
            <person name="Horton D.L."/>
            <person name="Alikhan N.F."/>
            <person name="Baker D."/>
            <person name="Gharbi K."/>
            <person name="Hall N."/>
            <person name="Watson M."/>
            <person name="Adriaenssens E.M."/>
            <person name="Foster-Nyarko E."/>
            <person name="Jarju S."/>
            <person name="Secka A."/>
            <person name="Antonio M."/>
            <person name="Oren A."/>
            <person name="Chaudhuri R.R."/>
            <person name="La Ragione R."/>
            <person name="Hildebrand F."/>
            <person name="Pallen M.J."/>
        </authorList>
    </citation>
    <scope>NUCLEOTIDE SEQUENCE</scope>
    <source>
        <strain evidence="4">ChiBcec16-3735</strain>
    </source>
</reference>
<evidence type="ECO:0000259" key="3">
    <source>
        <dbReference type="Pfam" id="PF00144"/>
    </source>
</evidence>
<dbReference type="InterPro" id="IPR050789">
    <property type="entry name" value="Diverse_Enzym_Activities"/>
</dbReference>
<dbReference type="InterPro" id="IPR001466">
    <property type="entry name" value="Beta-lactam-related"/>
</dbReference>
<dbReference type="PROSITE" id="PS51318">
    <property type="entry name" value="TAT"/>
    <property type="match status" value="1"/>
</dbReference>
<feature type="signal peptide" evidence="2">
    <location>
        <begin position="1"/>
        <end position="31"/>
    </location>
</feature>
<feature type="domain" description="Beta-lactamase-related" evidence="3">
    <location>
        <begin position="188"/>
        <end position="587"/>
    </location>
</feature>
<dbReference type="GO" id="GO:0016787">
    <property type="term" value="F:hydrolase activity"/>
    <property type="evidence" value="ECO:0007669"/>
    <property type="project" value="UniProtKB-KW"/>
</dbReference>
<sequence length="697" mass="74612">MTKISRRNFLKASALAGAAALATGAAVPAGAAAPAGAAPAAASGTPAEAENGLFSSVRVTRCSLPAGGWQAEPTFPDWAGYVDDTLAMNGMYTFFGYSGQGTLYLSPAAGVTEFALFVNNREVDTRAMAGGATWAADVSACMINGLNTIQVSGIRPAGQTVQVHIPYPEVIEGRPADAGLDPAVLDVIDRIVAADVAHGFTSAQMAVIKDGRMVYRNAWGTVNAYHPDGTPKTDSPAVTNDTLYDLASNTKMYSVNYALQHLVTHGQVDLDARIADLLGSAFVDDTIEITYNGYENPGLETVKQWKSELTIRDVLRHQAGFPADPQYHNDAFDQTAQAAAPGVPNVLYAGAGGDEATRSRTLQAIFKTPLMYQPGSRTLYSDVDYMLLDFVIEQVTGKRLDDYLSETFWKPMGLQHITYRPLDHGFAPNDCAATELNGNTRDGAISFTGVRTYTLQGEVHDEKAYYAMGGVSGHAGLFANASDLAVLASAMLSGGYGNVKLFSRNVMDTFTAPKIESAANWGLGWWREGDLARPWYFGTQSSSGTVGHQGWTGTLSLIDPAERLVVVYLTNKINSPVTDPAANPNQFDGNWYTASTLGFVAQLLYQGLKSRAGSPDAALDALLADMAAEHFKLVDAEPTAARADHPLVQSAYAMLEVLAERGAQPFRFAARRYAQQALELLDPVRDADELAALREQI</sequence>
<reference evidence="4" key="2">
    <citation type="submission" date="2021-04" db="EMBL/GenBank/DDBJ databases">
        <authorList>
            <person name="Gilroy R."/>
        </authorList>
    </citation>
    <scope>NUCLEOTIDE SEQUENCE</scope>
    <source>
        <strain evidence="4">ChiBcec16-3735</strain>
    </source>
</reference>
<keyword evidence="1" id="KW-0378">Hydrolase</keyword>
<organism evidence="4 5">
    <name type="scientific">Candidatus Faecalibacterium gallistercoris</name>
    <dbReference type="NCBI Taxonomy" id="2838579"/>
    <lineage>
        <taxon>Bacteria</taxon>
        <taxon>Bacillati</taxon>
        <taxon>Bacillota</taxon>
        <taxon>Clostridia</taxon>
        <taxon>Eubacteriales</taxon>
        <taxon>Oscillospiraceae</taxon>
        <taxon>Faecalibacterium</taxon>
    </lineage>
</organism>
<dbReference type="NCBIfam" id="NF002968">
    <property type="entry name" value="PRK03642.1"/>
    <property type="match status" value="1"/>
</dbReference>
<keyword evidence="2" id="KW-0732">Signal</keyword>
<dbReference type="Proteomes" id="UP000824065">
    <property type="component" value="Unassembled WGS sequence"/>
</dbReference>
<comment type="caution">
    <text evidence="4">The sequence shown here is derived from an EMBL/GenBank/DDBJ whole genome shotgun (WGS) entry which is preliminary data.</text>
</comment>
<dbReference type="Pfam" id="PF10518">
    <property type="entry name" value="TAT_signal"/>
    <property type="match status" value="1"/>
</dbReference>
<dbReference type="SUPFAM" id="SSF56601">
    <property type="entry name" value="beta-lactamase/transpeptidase-like"/>
    <property type="match status" value="1"/>
</dbReference>
<dbReference type="InterPro" id="IPR006311">
    <property type="entry name" value="TAT_signal"/>
</dbReference>
<evidence type="ECO:0000256" key="2">
    <source>
        <dbReference type="SAM" id="SignalP"/>
    </source>
</evidence>